<keyword evidence="2" id="KW-1185">Reference proteome</keyword>
<evidence type="ECO:0000313" key="2">
    <source>
        <dbReference type="Proteomes" id="UP000283634"/>
    </source>
</evidence>
<proteinExistence type="predicted"/>
<dbReference type="RefSeq" id="XP_029242672.1">
    <property type="nucleotide sequence ID" value="XM_029377509.1"/>
</dbReference>
<sequence>MRSAAVPTAPAPVKTATAASTMPSLLTMDSVIAALEDRIRQQEQGVLRNDKSICSQGKRYLALQTLGEDLQDARKVPRQEMEPLNTAHMYPLEAKDEESCLTLEYEIMKWGKKKKKV</sequence>
<organism evidence="1 2">
    <name type="scientific">Trypanosoma rangeli</name>
    <dbReference type="NCBI Taxonomy" id="5698"/>
    <lineage>
        <taxon>Eukaryota</taxon>
        <taxon>Discoba</taxon>
        <taxon>Euglenozoa</taxon>
        <taxon>Kinetoplastea</taxon>
        <taxon>Metakinetoplastina</taxon>
        <taxon>Trypanosomatida</taxon>
        <taxon>Trypanosomatidae</taxon>
        <taxon>Trypanosoma</taxon>
        <taxon>Herpetosoma</taxon>
    </lineage>
</organism>
<dbReference type="OrthoDB" id="243647at2759"/>
<dbReference type="GeneID" id="40324363"/>
<protein>
    <submittedName>
        <fullName evidence="1">Uncharacterized protein</fullName>
    </submittedName>
</protein>
<dbReference type="Proteomes" id="UP000283634">
    <property type="component" value="Unassembled WGS sequence"/>
</dbReference>
<name>A0A422P3J7_TRYRA</name>
<accession>A0A422P3J7</accession>
<comment type="caution">
    <text evidence="1">The sequence shown here is derived from an EMBL/GenBank/DDBJ whole genome shotgun (WGS) entry which is preliminary data.</text>
</comment>
<dbReference type="AlphaFoldDB" id="A0A422P3J7"/>
<evidence type="ECO:0000313" key="1">
    <source>
        <dbReference type="EMBL" id="RNF12282.1"/>
    </source>
</evidence>
<gene>
    <name evidence="1" type="ORF">TraAM80_00430</name>
</gene>
<dbReference type="EMBL" id="MKGL01000007">
    <property type="protein sequence ID" value="RNF12282.1"/>
    <property type="molecule type" value="Genomic_DNA"/>
</dbReference>
<reference evidence="1 2" key="1">
    <citation type="journal article" date="2018" name="BMC Genomics">
        <title>Genomic comparison of Trypanosoma conorhini and Trypanosoma rangeli to Trypanosoma cruzi strains of high and low virulence.</title>
        <authorList>
            <person name="Bradwell K.R."/>
            <person name="Koparde V.N."/>
            <person name="Matveyev A.V."/>
            <person name="Serrano M.G."/>
            <person name="Alves J.M."/>
            <person name="Parikh H."/>
            <person name="Huang B."/>
            <person name="Lee V."/>
            <person name="Espinosa-Alvarez O."/>
            <person name="Ortiz P.A."/>
            <person name="Costa-Martins A.G."/>
            <person name="Teixeira M.M."/>
            <person name="Buck G.A."/>
        </authorList>
    </citation>
    <scope>NUCLEOTIDE SEQUENCE [LARGE SCALE GENOMIC DNA]</scope>
    <source>
        <strain evidence="1 2">AM80</strain>
    </source>
</reference>